<accession>A0A6J5UU79</accession>
<dbReference type="Proteomes" id="UP000507222">
    <property type="component" value="Unassembled WGS sequence"/>
</dbReference>
<reference evidence="1 2" key="1">
    <citation type="submission" date="2020-05" db="EMBL/GenBank/DDBJ databases">
        <authorList>
            <person name="Campoy J."/>
            <person name="Schneeberger K."/>
            <person name="Spophaly S."/>
        </authorList>
    </citation>
    <scope>NUCLEOTIDE SEQUENCE [LARGE SCALE GENOMIC DNA]</scope>
    <source>
        <strain evidence="1">PruArmRojPasFocal</strain>
    </source>
</reference>
<protein>
    <submittedName>
        <fullName evidence="1">Uncharacterized protein</fullName>
    </submittedName>
</protein>
<dbReference type="AlphaFoldDB" id="A0A6J5UU79"/>
<organism evidence="1 2">
    <name type="scientific">Prunus armeniaca</name>
    <name type="common">Apricot</name>
    <name type="synonym">Armeniaca vulgaris</name>
    <dbReference type="NCBI Taxonomy" id="36596"/>
    <lineage>
        <taxon>Eukaryota</taxon>
        <taxon>Viridiplantae</taxon>
        <taxon>Streptophyta</taxon>
        <taxon>Embryophyta</taxon>
        <taxon>Tracheophyta</taxon>
        <taxon>Spermatophyta</taxon>
        <taxon>Magnoliopsida</taxon>
        <taxon>eudicotyledons</taxon>
        <taxon>Gunneridae</taxon>
        <taxon>Pentapetalae</taxon>
        <taxon>rosids</taxon>
        <taxon>fabids</taxon>
        <taxon>Rosales</taxon>
        <taxon>Rosaceae</taxon>
        <taxon>Amygdaloideae</taxon>
        <taxon>Amygdaleae</taxon>
        <taxon>Prunus</taxon>
    </lineage>
</organism>
<sequence length="86" mass="10055">MATDHVWFWRENIEDELENVFVPRSQPVVVENRCFRLGGRDESNGTNGTVWGGWTTTKSLAQYEVALHLRGRRERKIARREKVAKI</sequence>
<evidence type="ECO:0000313" key="2">
    <source>
        <dbReference type="Proteomes" id="UP000507222"/>
    </source>
</evidence>
<name>A0A6J5UU79_PRUAR</name>
<dbReference type="EMBL" id="CAEKDK010000004">
    <property type="protein sequence ID" value="CAB4278745.1"/>
    <property type="molecule type" value="Genomic_DNA"/>
</dbReference>
<proteinExistence type="predicted"/>
<gene>
    <name evidence="1" type="ORF">CURHAP_LOCUS30491</name>
</gene>
<evidence type="ECO:0000313" key="1">
    <source>
        <dbReference type="EMBL" id="CAB4278745.1"/>
    </source>
</evidence>